<evidence type="ECO:0000256" key="1">
    <source>
        <dbReference type="SAM" id="MobiDB-lite"/>
    </source>
</evidence>
<dbReference type="CDD" id="cd01650">
    <property type="entry name" value="RT_nLTR_like"/>
    <property type="match status" value="1"/>
</dbReference>
<comment type="caution">
    <text evidence="4">The sequence shown here is derived from an EMBL/GenBank/DDBJ whole genome shotgun (WGS) entry which is preliminary data.</text>
</comment>
<dbReference type="GeneID" id="96011084"/>
<evidence type="ECO:0000313" key="5">
    <source>
        <dbReference type="Proteomes" id="UP000803884"/>
    </source>
</evidence>
<dbReference type="Pfam" id="PF00078">
    <property type="entry name" value="RVT_1"/>
    <property type="match status" value="1"/>
</dbReference>
<evidence type="ECO:0000313" key="4">
    <source>
        <dbReference type="EMBL" id="KAL1581860.1"/>
    </source>
</evidence>
<feature type="signal peptide" evidence="2">
    <location>
        <begin position="1"/>
        <end position="22"/>
    </location>
</feature>
<evidence type="ECO:0000256" key="2">
    <source>
        <dbReference type="SAM" id="SignalP"/>
    </source>
</evidence>
<gene>
    <name evidence="4" type="ORF">WHR41_09644</name>
</gene>
<dbReference type="RefSeq" id="XP_069224968.1">
    <property type="nucleotide sequence ID" value="XM_069378246.1"/>
</dbReference>
<dbReference type="SUPFAM" id="SSF56672">
    <property type="entry name" value="DNA/RNA polymerases"/>
    <property type="match status" value="1"/>
</dbReference>
<dbReference type="AlphaFoldDB" id="A0AB34KEU3"/>
<keyword evidence="2" id="KW-0732">Signal</keyword>
<feature type="region of interest" description="Disordered" evidence="1">
    <location>
        <begin position="366"/>
        <end position="386"/>
    </location>
</feature>
<dbReference type="Proteomes" id="UP000803884">
    <property type="component" value="Unassembled WGS sequence"/>
</dbReference>
<dbReference type="PROSITE" id="PS50878">
    <property type="entry name" value="RT_POL"/>
    <property type="match status" value="1"/>
</dbReference>
<dbReference type="InterPro" id="IPR043502">
    <property type="entry name" value="DNA/RNA_pol_sf"/>
</dbReference>
<evidence type="ECO:0000259" key="3">
    <source>
        <dbReference type="PROSITE" id="PS50878"/>
    </source>
</evidence>
<protein>
    <recommendedName>
        <fullName evidence="3">Reverse transcriptase domain-containing protein</fullName>
    </recommendedName>
</protein>
<feature type="compositionally biased region" description="Basic and acidic residues" evidence="1">
    <location>
        <begin position="376"/>
        <end position="386"/>
    </location>
</feature>
<dbReference type="PANTHER" id="PTHR19446">
    <property type="entry name" value="REVERSE TRANSCRIPTASES"/>
    <property type="match status" value="1"/>
</dbReference>
<accession>A0AB34KEU3</accession>
<feature type="chain" id="PRO_5044201979" description="Reverse transcriptase domain-containing protein" evidence="2">
    <location>
        <begin position="23"/>
        <end position="1042"/>
    </location>
</feature>
<name>A0AB34KEU3_9PEZI</name>
<sequence length="1042" mass="115050">MKWTACLKLLHTSFDFLFLAETWFVGHERHVRDRRFVASTPLPSPSLQRTRNGGGIYLLASASARGRLVGDVRTTPSTVTFHADASSVSAVYLQPSMSSEDVVAALGSVAASHVVLGDVNARLPWLQTQLGRPGPPERVEALSDFARSHGFTTLEATEPDASPQPGLPAGVVLRKLLTVDHCFVQSGRVADANFFLLDNPSIGLPTDHAYTLCLHLSARQPTPSCQGDAPAAIRFHLGKLSDETVRRDMCAAFDEGTRSLSLLSAAVPVNAAALERRLIALVRSICRRFLGQKRSSTAAGVSRKKVPANRQDPQVSTLLYKSAAAESRENGDILPSERGRSGGLSALREISDSLADRYAGRALVSNEPVDGAGADQSRDELSESHVVREIRRQDASKTCGLDGVHMRVIKALLPSCYPKVLGRLFNLCLSSGSTPASWNSTDVHMVTKDTNRPRDVDNVRPITLICMHRKLFERLLLVHFFDKSGWGKLHPTQAGFRGDYSTLTNAAVVHHLLSTGLVRYAAFIDLEKAFDMVDHTRLRALLVRRGCPGRIRNLIENLTFRGLRSRVLVNGQSSDWFPRTRGVLQGSPLPPYLFNIYIDELIVRLNDSAVGIPRSLFYADDGVLLAQDLPSLRCLADLLTEWSAEAGIAVNVKKCGLVLGRAVALEHASHPILICGKPLPIVESYTYLGFPVGSNGIDFAGYLSKRISQATGRASFLRLHSDSWGPAHRLRIYGRYLAPMFEYGAPLIFAWSRQNEANKKAFRAATVGWKDLIGWILDCSPDGSAVGANLCGILEPEIRFPHLHTSFQRLLSLAPADSPLSSCLASRPFLPRAPVGRPFLDSLRDVPEWSSIARQSRSLPCSRRLLRLHLRRSRRFEVMLSCQSRHLTRLTARSRSTTSLYGADWVFFAPLEHQQNFVRYRMGRFQFGKLCACGPDVIFRRGHEDCRYLPRPPQLSGTELRRKSEMAKRLGIGVSASFTHLDFLLNTRQYHRAGPALAAIRRALGDVYSARMQLENDPTLLEPTESSVAPRPRDLVPSDGTN</sequence>
<feature type="region of interest" description="Disordered" evidence="1">
    <location>
        <begin position="1018"/>
        <end position="1042"/>
    </location>
</feature>
<feature type="domain" description="Reverse transcriptase" evidence="3">
    <location>
        <begin position="427"/>
        <end position="692"/>
    </location>
</feature>
<dbReference type="EMBL" id="JAAQHG020000118">
    <property type="protein sequence ID" value="KAL1581860.1"/>
    <property type="molecule type" value="Genomic_DNA"/>
</dbReference>
<keyword evidence="5" id="KW-1185">Reference proteome</keyword>
<dbReference type="InterPro" id="IPR000477">
    <property type="entry name" value="RT_dom"/>
</dbReference>
<proteinExistence type="predicted"/>
<reference evidence="4 5" key="1">
    <citation type="journal article" date="2020" name="Microbiol. Resour. Announc.">
        <title>Draft Genome Sequence of a Cladosporium Species Isolated from the Mesophotic Ascidian Didemnum maculosum.</title>
        <authorList>
            <person name="Gioti A."/>
            <person name="Siaperas R."/>
            <person name="Nikolaivits E."/>
            <person name="Le Goff G."/>
            <person name="Ouazzani J."/>
            <person name="Kotoulas G."/>
            <person name="Topakas E."/>
        </authorList>
    </citation>
    <scope>NUCLEOTIDE SEQUENCE [LARGE SCALE GENOMIC DNA]</scope>
    <source>
        <strain evidence="4 5">TM138-S3</strain>
    </source>
</reference>
<organism evidence="4 5">
    <name type="scientific">Cladosporium halotolerans</name>
    <dbReference type="NCBI Taxonomy" id="1052096"/>
    <lineage>
        <taxon>Eukaryota</taxon>
        <taxon>Fungi</taxon>
        <taxon>Dikarya</taxon>
        <taxon>Ascomycota</taxon>
        <taxon>Pezizomycotina</taxon>
        <taxon>Dothideomycetes</taxon>
        <taxon>Dothideomycetidae</taxon>
        <taxon>Cladosporiales</taxon>
        <taxon>Cladosporiaceae</taxon>
        <taxon>Cladosporium</taxon>
    </lineage>
</organism>